<comment type="PTM">
    <text evidence="3">Phosphorylated by CheA. Phosphorylation of the N-terminal regulatory domain activates the methylesterase activity.</text>
</comment>
<evidence type="ECO:0000256" key="5">
    <source>
        <dbReference type="PROSITE-ProRule" id="PRU00169"/>
    </source>
</evidence>
<feature type="domain" description="Response regulatory" evidence="6">
    <location>
        <begin position="3"/>
        <end position="120"/>
    </location>
</feature>
<keyword evidence="3 5" id="KW-0597">Phosphoprotein</keyword>
<evidence type="ECO:0000256" key="1">
    <source>
        <dbReference type="ARBA" id="ARBA00022801"/>
    </source>
</evidence>
<comment type="subcellular location">
    <subcellularLocation>
        <location evidence="3">Cytoplasm</location>
    </subcellularLocation>
</comment>
<comment type="catalytic activity">
    <reaction evidence="2 3">
        <text>[protein]-L-glutamate 5-O-methyl ester + H2O = L-glutamyl-[protein] + methanol + H(+)</text>
        <dbReference type="Rhea" id="RHEA:23236"/>
        <dbReference type="Rhea" id="RHEA-COMP:10208"/>
        <dbReference type="Rhea" id="RHEA-COMP:10311"/>
        <dbReference type="ChEBI" id="CHEBI:15377"/>
        <dbReference type="ChEBI" id="CHEBI:15378"/>
        <dbReference type="ChEBI" id="CHEBI:17790"/>
        <dbReference type="ChEBI" id="CHEBI:29973"/>
        <dbReference type="ChEBI" id="CHEBI:82795"/>
        <dbReference type="EC" id="3.1.1.61"/>
    </reaction>
</comment>
<dbReference type="GO" id="GO:0050568">
    <property type="term" value="F:protein-glutamine glutaminase activity"/>
    <property type="evidence" value="ECO:0007669"/>
    <property type="project" value="UniProtKB-UniRule"/>
</dbReference>
<name>A0A1H3M556_9BACI</name>
<dbReference type="CDD" id="cd16432">
    <property type="entry name" value="CheB_Rec"/>
    <property type="match status" value="1"/>
</dbReference>
<evidence type="ECO:0000256" key="2">
    <source>
        <dbReference type="ARBA" id="ARBA00048267"/>
    </source>
</evidence>
<dbReference type="Pfam" id="PF01339">
    <property type="entry name" value="CheB_methylest"/>
    <property type="match status" value="1"/>
</dbReference>
<dbReference type="PROSITE" id="PS50110">
    <property type="entry name" value="RESPONSE_REGULATORY"/>
    <property type="match status" value="1"/>
</dbReference>
<keyword evidence="1 3" id="KW-0378">Hydrolase</keyword>
<evidence type="ECO:0000313" key="9">
    <source>
        <dbReference type="Proteomes" id="UP000198935"/>
    </source>
</evidence>
<feature type="modified residue" description="4-aspartylphosphate" evidence="3 5">
    <location>
        <position position="54"/>
    </location>
</feature>
<comment type="catalytic activity">
    <reaction evidence="3">
        <text>L-glutaminyl-[protein] + H2O = L-glutamyl-[protein] + NH4(+)</text>
        <dbReference type="Rhea" id="RHEA:16441"/>
        <dbReference type="Rhea" id="RHEA-COMP:10207"/>
        <dbReference type="Rhea" id="RHEA-COMP:10208"/>
        <dbReference type="ChEBI" id="CHEBI:15377"/>
        <dbReference type="ChEBI" id="CHEBI:28938"/>
        <dbReference type="ChEBI" id="CHEBI:29973"/>
        <dbReference type="ChEBI" id="CHEBI:30011"/>
        <dbReference type="EC" id="3.5.1.44"/>
    </reaction>
</comment>
<protein>
    <recommendedName>
        <fullName evidence="3">Protein-glutamate methylesterase/protein-glutamine glutaminase</fullName>
        <ecNumber evidence="3">3.1.1.61</ecNumber>
        <ecNumber evidence="3">3.5.1.44</ecNumber>
    </recommendedName>
</protein>
<keyword evidence="9" id="KW-1185">Reference proteome</keyword>
<evidence type="ECO:0000259" key="6">
    <source>
        <dbReference type="PROSITE" id="PS50110"/>
    </source>
</evidence>
<dbReference type="GO" id="GO:0008984">
    <property type="term" value="F:protein-glutamate methylesterase activity"/>
    <property type="evidence" value="ECO:0007669"/>
    <property type="project" value="UniProtKB-UniRule"/>
</dbReference>
<dbReference type="CDD" id="cd17541">
    <property type="entry name" value="REC_CheB-like"/>
    <property type="match status" value="1"/>
</dbReference>
<dbReference type="GO" id="GO:0006935">
    <property type="term" value="P:chemotaxis"/>
    <property type="evidence" value="ECO:0007669"/>
    <property type="project" value="UniProtKB-UniRule"/>
</dbReference>
<accession>A0A1H3M556</accession>
<keyword evidence="3" id="KW-0963">Cytoplasm</keyword>
<evidence type="ECO:0000259" key="7">
    <source>
        <dbReference type="PROSITE" id="PS50122"/>
    </source>
</evidence>
<dbReference type="OrthoDB" id="9793421at2"/>
<dbReference type="InterPro" id="IPR035909">
    <property type="entry name" value="CheB_C"/>
</dbReference>
<dbReference type="Proteomes" id="UP000198935">
    <property type="component" value="Unassembled WGS sequence"/>
</dbReference>
<evidence type="ECO:0000256" key="3">
    <source>
        <dbReference type="HAMAP-Rule" id="MF_00099"/>
    </source>
</evidence>
<dbReference type="Gene3D" id="3.40.50.2300">
    <property type="match status" value="1"/>
</dbReference>
<dbReference type="STRING" id="1503961.SAMN05421736_103108"/>
<proteinExistence type="inferred from homology"/>
<organism evidence="8 9">
    <name type="scientific">Evansella caseinilytica</name>
    <dbReference type="NCBI Taxonomy" id="1503961"/>
    <lineage>
        <taxon>Bacteria</taxon>
        <taxon>Bacillati</taxon>
        <taxon>Bacillota</taxon>
        <taxon>Bacilli</taxon>
        <taxon>Bacillales</taxon>
        <taxon>Bacillaceae</taxon>
        <taxon>Evansella</taxon>
    </lineage>
</organism>
<dbReference type="PANTHER" id="PTHR42872:SF3">
    <property type="entry name" value="PROTEIN-GLUTAMATE METHYLESTERASE_PROTEIN-GLUTAMINE GLUTAMINASE 1"/>
    <property type="match status" value="1"/>
</dbReference>
<dbReference type="InterPro" id="IPR008248">
    <property type="entry name" value="CheB-like"/>
</dbReference>
<dbReference type="InterPro" id="IPR000673">
    <property type="entry name" value="Sig_transdc_resp-reg_Me-estase"/>
</dbReference>
<dbReference type="PANTHER" id="PTHR42872">
    <property type="entry name" value="PROTEIN-GLUTAMATE METHYLESTERASE/PROTEIN-GLUTAMINE GLUTAMINASE"/>
    <property type="match status" value="1"/>
</dbReference>
<feature type="active site" evidence="3 4">
    <location>
        <position position="296"/>
    </location>
</feature>
<comment type="similarity">
    <text evidence="3">Belongs to the CheB family.</text>
</comment>
<dbReference type="HAMAP" id="MF_00099">
    <property type="entry name" value="CheB_chemtxs"/>
    <property type="match status" value="1"/>
</dbReference>
<dbReference type="EMBL" id="FNPI01000003">
    <property type="protein sequence ID" value="SDY71368.1"/>
    <property type="molecule type" value="Genomic_DNA"/>
</dbReference>
<gene>
    <name evidence="3" type="primary">cheB</name>
    <name evidence="8" type="ORF">SAMN05421736_103108</name>
</gene>
<comment type="function">
    <text evidence="3">Involved in chemotaxis. Part of a chemotaxis signal transduction system that modulates chemotaxis in response to various stimuli. Catalyzes the demethylation of specific methylglutamate residues introduced into the chemoreceptors (methyl-accepting chemotaxis proteins or MCP) by CheR. Also mediates the irreversible deamidation of specific glutamine residues to glutamic acid.</text>
</comment>
<dbReference type="NCBIfam" id="NF009206">
    <property type="entry name" value="PRK12555.1"/>
    <property type="match status" value="1"/>
</dbReference>
<dbReference type="PIRSF" id="PIRSF000876">
    <property type="entry name" value="RR_chemtxs_CheB"/>
    <property type="match status" value="1"/>
</dbReference>
<dbReference type="PROSITE" id="PS50122">
    <property type="entry name" value="CHEB"/>
    <property type="match status" value="1"/>
</dbReference>
<dbReference type="SUPFAM" id="SSF52738">
    <property type="entry name" value="Methylesterase CheB, C-terminal domain"/>
    <property type="match status" value="1"/>
</dbReference>
<dbReference type="EC" id="3.1.1.61" evidence="3"/>
<dbReference type="SUPFAM" id="SSF52172">
    <property type="entry name" value="CheY-like"/>
    <property type="match status" value="1"/>
</dbReference>
<keyword evidence="3 4" id="KW-0145">Chemotaxis</keyword>
<dbReference type="Pfam" id="PF00072">
    <property type="entry name" value="Response_reg"/>
    <property type="match status" value="1"/>
</dbReference>
<sequence>MIKVLVVDDSAFMRKMLTDLLEEDPRIQVIDKARNGKEAVDKVQSLHPDVITLDVEMPVMNGLEALQQIMDKHPTPVIMVSSTTKEGASTTIRAMEYGAFDFITKPSGAISLDIHKVKNNLVEKVLHASKVPVKKLSTRKETVDRATAVTKETTLHIPAKKLSEKALVAIGTSTGGPKALQKVLTKLPADFPHPILIVQHMPKGFTKSLSERLNNLSKITVKEAEDGEIIKKGVAYIAPGGYHLKVRRIGTSVAILLDHSDPVNGHRPSVDAMFHSIAGLPNQEVLAVILTGMGSDGTNGLLKLKQKRRTLAVAESEETAVVYGMPKAAIQTNEVDVIANIDSVAGVITRLCY</sequence>
<dbReference type="NCBIfam" id="NF001965">
    <property type="entry name" value="PRK00742.1"/>
    <property type="match status" value="1"/>
</dbReference>
<comment type="domain">
    <text evidence="3">Contains a C-terminal catalytic domain, and an N-terminal region which modulates catalytic activity.</text>
</comment>
<dbReference type="Gene3D" id="3.40.50.180">
    <property type="entry name" value="Methylesterase CheB, C-terminal domain"/>
    <property type="match status" value="1"/>
</dbReference>
<feature type="domain" description="CheB-type methylesterase" evidence="7">
    <location>
        <begin position="161"/>
        <end position="349"/>
    </location>
</feature>
<dbReference type="SMART" id="SM00448">
    <property type="entry name" value="REC"/>
    <property type="match status" value="1"/>
</dbReference>
<evidence type="ECO:0000256" key="4">
    <source>
        <dbReference type="PROSITE-ProRule" id="PRU00050"/>
    </source>
</evidence>
<reference evidence="9" key="1">
    <citation type="submission" date="2016-10" db="EMBL/GenBank/DDBJ databases">
        <authorList>
            <person name="Varghese N."/>
            <person name="Submissions S."/>
        </authorList>
    </citation>
    <scope>NUCLEOTIDE SEQUENCE [LARGE SCALE GENOMIC DNA]</scope>
    <source>
        <strain evidence="9">SP</strain>
    </source>
</reference>
<dbReference type="AlphaFoldDB" id="A0A1H3M556"/>
<dbReference type="InterPro" id="IPR011006">
    <property type="entry name" value="CheY-like_superfamily"/>
</dbReference>
<dbReference type="InterPro" id="IPR001789">
    <property type="entry name" value="Sig_transdc_resp-reg_receiver"/>
</dbReference>
<dbReference type="GO" id="GO:0000156">
    <property type="term" value="F:phosphorelay response regulator activity"/>
    <property type="evidence" value="ECO:0007669"/>
    <property type="project" value="InterPro"/>
</dbReference>
<feature type="active site" evidence="3 4">
    <location>
        <position position="173"/>
    </location>
</feature>
<dbReference type="EC" id="3.5.1.44" evidence="3"/>
<evidence type="ECO:0000313" key="8">
    <source>
        <dbReference type="EMBL" id="SDY71368.1"/>
    </source>
</evidence>
<feature type="active site" evidence="3 4">
    <location>
        <position position="200"/>
    </location>
</feature>
<dbReference type="GO" id="GO:0005737">
    <property type="term" value="C:cytoplasm"/>
    <property type="evidence" value="ECO:0007669"/>
    <property type="project" value="UniProtKB-SubCell"/>
</dbReference>